<protein>
    <recommendedName>
        <fullName evidence="1">Reverse transcriptase zinc-binding domain-containing protein</fullName>
    </recommendedName>
</protein>
<feature type="domain" description="Reverse transcriptase zinc-binding" evidence="1">
    <location>
        <begin position="186"/>
        <end position="256"/>
    </location>
</feature>
<accession>A0A9D4AIM5</accession>
<dbReference type="InterPro" id="IPR026960">
    <property type="entry name" value="RVT-Znf"/>
</dbReference>
<evidence type="ECO:0000259" key="1">
    <source>
        <dbReference type="Pfam" id="PF13966"/>
    </source>
</evidence>
<organism evidence="2 3">
    <name type="scientific">Gossypium stocksii</name>
    <dbReference type="NCBI Taxonomy" id="47602"/>
    <lineage>
        <taxon>Eukaryota</taxon>
        <taxon>Viridiplantae</taxon>
        <taxon>Streptophyta</taxon>
        <taxon>Embryophyta</taxon>
        <taxon>Tracheophyta</taxon>
        <taxon>Spermatophyta</taxon>
        <taxon>Magnoliopsida</taxon>
        <taxon>eudicotyledons</taxon>
        <taxon>Gunneridae</taxon>
        <taxon>Pentapetalae</taxon>
        <taxon>rosids</taxon>
        <taxon>malvids</taxon>
        <taxon>Malvales</taxon>
        <taxon>Malvaceae</taxon>
        <taxon>Malvoideae</taxon>
        <taxon>Gossypium</taxon>
    </lineage>
</organism>
<dbReference type="OrthoDB" id="1002648at2759"/>
<dbReference type="Proteomes" id="UP000828251">
    <property type="component" value="Unassembled WGS sequence"/>
</dbReference>
<reference evidence="2 3" key="1">
    <citation type="journal article" date="2021" name="Plant Biotechnol. J.">
        <title>Multi-omics assisted identification of the key and species-specific regulatory components of drought-tolerant mechanisms in Gossypium stocksii.</title>
        <authorList>
            <person name="Yu D."/>
            <person name="Ke L."/>
            <person name="Zhang D."/>
            <person name="Wu Y."/>
            <person name="Sun Y."/>
            <person name="Mei J."/>
            <person name="Sun J."/>
            <person name="Sun Y."/>
        </authorList>
    </citation>
    <scope>NUCLEOTIDE SEQUENCE [LARGE SCALE GENOMIC DNA]</scope>
    <source>
        <strain evidence="3">cv. E1</strain>
        <tissue evidence="2">Leaf</tissue>
    </source>
</reference>
<dbReference type="EMBL" id="JAIQCV010000002">
    <property type="protein sequence ID" value="KAH1122314.1"/>
    <property type="molecule type" value="Genomic_DNA"/>
</dbReference>
<evidence type="ECO:0000313" key="3">
    <source>
        <dbReference type="Proteomes" id="UP000828251"/>
    </source>
</evidence>
<keyword evidence="3" id="KW-1185">Reference proteome</keyword>
<dbReference type="AlphaFoldDB" id="A0A9D4AIM5"/>
<sequence>MGFRDLSLFNKALLAKQVWRLLTQPDCLLSKVFKSRYYPFSDILSAKIGSYHSLTWRSFCCARDLFDDGLLWRIGNGANVNIWNDPWLPGLGNGRLLVTNIDIRWSTVDELINMDSGTWKKDMIFKICDESQARWIINIPIVACCTPDILVWGYDASSEFSVKNGYRTLITKVFQLTDSTLITDVNDKNLYTSIWELQIPAKVKIHLWRTLKNYVPHFSNLVRRQLRVDNIFLLCKEASEDLHHLLWFCSVLRQLWLHLHLFLITA</sequence>
<dbReference type="Pfam" id="PF13966">
    <property type="entry name" value="zf-RVT"/>
    <property type="match status" value="1"/>
</dbReference>
<comment type="caution">
    <text evidence="2">The sequence shown here is derived from an EMBL/GenBank/DDBJ whole genome shotgun (WGS) entry which is preliminary data.</text>
</comment>
<name>A0A9D4AIM5_9ROSI</name>
<evidence type="ECO:0000313" key="2">
    <source>
        <dbReference type="EMBL" id="KAH1122314.1"/>
    </source>
</evidence>
<proteinExistence type="predicted"/>
<gene>
    <name evidence="2" type="ORF">J1N35_005474</name>
</gene>